<proteinExistence type="predicted"/>
<accession>A0A4C1VMM5</accession>
<keyword evidence="2" id="KW-1185">Reference proteome</keyword>
<dbReference type="Proteomes" id="UP000299102">
    <property type="component" value="Unassembled WGS sequence"/>
</dbReference>
<evidence type="ECO:0000313" key="2">
    <source>
        <dbReference type="Proteomes" id="UP000299102"/>
    </source>
</evidence>
<organism evidence="1 2">
    <name type="scientific">Eumeta variegata</name>
    <name type="common">Bagworm moth</name>
    <name type="synonym">Eumeta japonica</name>
    <dbReference type="NCBI Taxonomy" id="151549"/>
    <lineage>
        <taxon>Eukaryota</taxon>
        <taxon>Metazoa</taxon>
        <taxon>Ecdysozoa</taxon>
        <taxon>Arthropoda</taxon>
        <taxon>Hexapoda</taxon>
        <taxon>Insecta</taxon>
        <taxon>Pterygota</taxon>
        <taxon>Neoptera</taxon>
        <taxon>Endopterygota</taxon>
        <taxon>Lepidoptera</taxon>
        <taxon>Glossata</taxon>
        <taxon>Ditrysia</taxon>
        <taxon>Tineoidea</taxon>
        <taxon>Psychidae</taxon>
        <taxon>Oiketicinae</taxon>
        <taxon>Eumeta</taxon>
    </lineage>
</organism>
<name>A0A4C1VMM5_EUMVA</name>
<protein>
    <submittedName>
        <fullName evidence="1">Uncharacterized protein</fullName>
    </submittedName>
</protein>
<gene>
    <name evidence="1" type="ORF">EVAR_26690_1</name>
</gene>
<comment type="caution">
    <text evidence="1">The sequence shown here is derived from an EMBL/GenBank/DDBJ whole genome shotgun (WGS) entry which is preliminary data.</text>
</comment>
<dbReference type="EMBL" id="BGZK01000368">
    <property type="protein sequence ID" value="GBP39607.1"/>
    <property type="molecule type" value="Genomic_DNA"/>
</dbReference>
<evidence type="ECO:0000313" key="1">
    <source>
        <dbReference type="EMBL" id="GBP39607.1"/>
    </source>
</evidence>
<sequence length="118" mass="13085">MYQNSDSVLIVFPSKCVCRLCIGRLLSQHSIVFSFRLHINEFRLLASFATKQGLSLGSSCATRVSGKNLFAIKPTNELRAARIIDTEVSHQANAEIVDLSRHVRARPGAPRLRSPPPK</sequence>
<reference evidence="1 2" key="1">
    <citation type="journal article" date="2019" name="Commun. Biol.">
        <title>The bagworm genome reveals a unique fibroin gene that provides high tensile strength.</title>
        <authorList>
            <person name="Kono N."/>
            <person name="Nakamura H."/>
            <person name="Ohtoshi R."/>
            <person name="Tomita M."/>
            <person name="Numata K."/>
            <person name="Arakawa K."/>
        </authorList>
    </citation>
    <scope>NUCLEOTIDE SEQUENCE [LARGE SCALE GENOMIC DNA]</scope>
</reference>
<dbReference type="AlphaFoldDB" id="A0A4C1VMM5"/>